<dbReference type="AlphaFoldDB" id="A0A564W5F2"/>
<dbReference type="Proteomes" id="UP000408482">
    <property type="component" value="Unassembled WGS sequence"/>
</dbReference>
<dbReference type="RefSeq" id="WP_243121783.1">
    <property type="nucleotide sequence ID" value="NZ_CABHMX010000004.1"/>
</dbReference>
<reference evidence="2 3" key="1">
    <citation type="submission" date="2019-07" db="EMBL/GenBank/DDBJ databases">
        <authorList>
            <person name="Hibberd C M."/>
            <person name="Gehrig L. J."/>
            <person name="Chang H.-W."/>
            <person name="Venkatesh S."/>
        </authorList>
    </citation>
    <scope>NUCLEOTIDE SEQUENCE [LARGE SCALE GENOMIC DNA]</scope>
    <source>
        <strain evidence="2">Blautia_luti_SSTS_Bg7063</strain>
    </source>
</reference>
<organism evidence="2 3">
    <name type="scientific">Blautia luti</name>
    <dbReference type="NCBI Taxonomy" id="89014"/>
    <lineage>
        <taxon>Bacteria</taxon>
        <taxon>Bacillati</taxon>
        <taxon>Bacillota</taxon>
        <taxon>Clostridia</taxon>
        <taxon>Lachnospirales</taxon>
        <taxon>Lachnospiraceae</taxon>
        <taxon>Blautia</taxon>
    </lineage>
</organism>
<proteinExistence type="predicted"/>
<evidence type="ECO:0000313" key="2">
    <source>
        <dbReference type="EMBL" id="VUX40141.1"/>
    </source>
</evidence>
<sequence length="261" mass="29976">MEEKRNKVRKPGGGRKKLKPEYDAGKNLKEQMESAVALYDSKMSLQAIGEELGLNPIKVRKLLITADVYESEVAEKVQATFQEYSETQDYKTAILSTANDLQLSKASVTSYLPYKKGVYFPNTAEKEKISVGAERQRRYRAMKRWRTNPTEENFWGVVLAYAGVKFKTYSGLPFSYEIQKGRNGEYTKELWIDRREKSKSLAWSSVLLALKNIKGEVVDRPKALGDIRGVTYIYGMFYRFGLIDVPDEVKEKMGHPKDRKK</sequence>
<accession>A0A564W5F2</accession>
<protein>
    <submittedName>
        <fullName evidence="2">Uncharacterized protein</fullName>
    </submittedName>
</protein>
<feature type="region of interest" description="Disordered" evidence="1">
    <location>
        <begin position="1"/>
        <end position="24"/>
    </location>
</feature>
<keyword evidence="3" id="KW-1185">Reference proteome</keyword>
<evidence type="ECO:0000256" key="1">
    <source>
        <dbReference type="SAM" id="MobiDB-lite"/>
    </source>
</evidence>
<name>A0A564W5F2_9FIRM</name>
<evidence type="ECO:0000313" key="3">
    <source>
        <dbReference type="Proteomes" id="UP000408482"/>
    </source>
</evidence>
<dbReference type="EMBL" id="CABHNW010000139">
    <property type="protein sequence ID" value="VUX40141.1"/>
    <property type="molecule type" value="Genomic_DNA"/>
</dbReference>
<gene>
    <name evidence="2" type="ORF">RSSSTS7063_00742</name>
</gene>
<feature type="compositionally biased region" description="Basic residues" evidence="1">
    <location>
        <begin position="1"/>
        <end position="18"/>
    </location>
</feature>